<name>A0AAD5VZT9_9AGAR</name>
<sequence length="158" mass="17762">MIHPADTLVKPSKPDAFKIDGSLDSATAKKAENWFGQFINDPDVLRSTGVDIDILGRIVALAGAIVDSFEILIYKDNYHEKAIVEISVLRLDHPYFKVYRIEFTAWSASAHSLFVREDQSGITGELNARNFCPRAPIIDHLINETIFRVAKEAEDLFN</sequence>
<accession>A0AAD5VZT9</accession>
<comment type="caution">
    <text evidence="1">The sequence shown here is derived from an EMBL/GenBank/DDBJ whole genome shotgun (WGS) entry which is preliminary data.</text>
</comment>
<dbReference type="EMBL" id="JANIEX010000080">
    <property type="protein sequence ID" value="KAJ3574113.1"/>
    <property type="molecule type" value="Genomic_DNA"/>
</dbReference>
<dbReference type="Proteomes" id="UP001213000">
    <property type="component" value="Unassembled WGS sequence"/>
</dbReference>
<keyword evidence="2" id="KW-1185">Reference proteome</keyword>
<evidence type="ECO:0000313" key="1">
    <source>
        <dbReference type="EMBL" id="KAJ3574113.1"/>
    </source>
</evidence>
<organism evidence="1 2">
    <name type="scientific">Leucocoprinus birnbaumii</name>
    <dbReference type="NCBI Taxonomy" id="56174"/>
    <lineage>
        <taxon>Eukaryota</taxon>
        <taxon>Fungi</taxon>
        <taxon>Dikarya</taxon>
        <taxon>Basidiomycota</taxon>
        <taxon>Agaricomycotina</taxon>
        <taxon>Agaricomycetes</taxon>
        <taxon>Agaricomycetidae</taxon>
        <taxon>Agaricales</taxon>
        <taxon>Agaricineae</taxon>
        <taxon>Agaricaceae</taxon>
        <taxon>Leucocoprinus</taxon>
    </lineage>
</organism>
<gene>
    <name evidence="1" type="ORF">NP233_g1978</name>
</gene>
<dbReference type="AlphaFoldDB" id="A0AAD5VZT9"/>
<proteinExistence type="predicted"/>
<protein>
    <submittedName>
        <fullName evidence="1">Uncharacterized protein</fullName>
    </submittedName>
</protein>
<evidence type="ECO:0000313" key="2">
    <source>
        <dbReference type="Proteomes" id="UP001213000"/>
    </source>
</evidence>
<reference evidence="1" key="1">
    <citation type="submission" date="2022-07" db="EMBL/GenBank/DDBJ databases">
        <title>Genome Sequence of Leucocoprinus birnbaumii.</title>
        <authorList>
            <person name="Buettner E."/>
        </authorList>
    </citation>
    <scope>NUCLEOTIDE SEQUENCE</scope>
    <source>
        <strain evidence="1">VT141</strain>
    </source>
</reference>